<evidence type="ECO:0000256" key="1">
    <source>
        <dbReference type="SAM" id="MobiDB-lite"/>
    </source>
</evidence>
<feature type="region of interest" description="Disordered" evidence="1">
    <location>
        <begin position="338"/>
        <end position="360"/>
    </location>
</feature>
<dbReference type="InterPro" id="IPR003673">
    <property type="entry name" value="CoA-Trfase_fam_III"/>
</dbReference>
<gene>
    <name evidence="2" type="ORF">GPA26_09000</name>
</gene>
<dbReference type="GO" id="GO:0016740">
    <property type="term" value="F:transferase activity"/>
    <property type="evidence" value="ECO:0007669"/>
    <property type="project" value="UniProtKB-KW"/>
</dbReference>
<proteinExistence type="predicted"/>
<accession>A0ABX1MPJ6</accession>
<evidence type="ECO:0000313" key="3">
    <source>
        <dbReference type="Proteomes" id="UP000652074"/>
    </source>
</evidence>
<dbReference type="InterPro" id="IPR023606">
    <property type="entry name" value="CoA-Trfase_III_dom_1_sf"/>
</dbReference>
<reference evidence="2 3" key="1">
    <citation type="submission" date="2019-12" db="EMBL/GenBank/DDBJ databases">
        <title>Comparative genomics gives insights into the taxonomy of the Azoarcus-Aromatoleum group and reveals separate origins of nif in the plant-associated Azoarcus and non-plant-associated Aromatoleum sub-groups.</title>
        <authorList>
            <person name="Lafos M."/>
            <person name="Maluk M."/>
            <person name="Batista M."/>
            <person name="Junghare M."/>
            <person name="Carmona M."/>
            <person name="Faoro H."/>
            <person name="Cruz L.M."/>
            <person name="Battistoni F."/>
            <person name="De Souza E."/>
            <person name="Pedrosa F."/>
            <person name="Chen W.-M."/>
            <person name="Poole P.S."/>
            <person name="Dixon R.A."/>
            <person name="James E.K."/>
        </authorList>
    </citation>
    <scope>NUCLEOTIDE SEQUENCE [LARGE SCALE GENOMIC DNA]</scope>
    <source>
        <strain evidence="2 3">ToN1</strain>
    </source>
</reference>
<dbReference type="SUPFAM" id="SSF89796">
    <property type="entry name" value="CoA-transferase family III (CaiB/BaiF)"/>
    <property type="match status" value="1"/>
</dbReference>
<organism evidence="2 3">
    <name type="scientific">Aromatoleum petrolei</name>
    <dbReference type="NCBI Taxonomy" id="76116"/>
    <lineage>
        <taxon>Bacteria</taxon>
        <taxon>Pseudomonadati</taxon>
        <taxon>Pseudomonadota</taxon>
        <taxon>Betaproteobacteria</taxon>
        <taxon>Rhodocyclales</taxon>
        <taxon>Rhodocyclaceae</taxon>
        <taxon>Aromatoleum</taxon>
    </lineage>
</organism>
<protein>
    <submittedName>
        <fullName evidence="2">CoA transferase</fullName>
    </submittedName>
</protein>
<keyword evidence="3" id="KW-1185">Reference proteome</keyword>
<dbReference type="PANTHER" id="PTHR48228:SF5">
    <property type="entry name" value="ALPHA-METHYLACYL-COA RACEMASE"/>
    <property type="match status" value="1"/>
</dbReference>
<dbReference type="RefSeq" id="WP_169206037.1">
    <property type="nucleotide sequence ID" value="NZ_CP059560.1"/>
</dbReference>
<dbReference type="Proteomes" id="UP000652074">
    <property type="component" value="Unassembled WGS sequence"/>
</dbReference>
<dbReference type="Gene3D" id="3.40.50.10540">
    <property type="entry name" value="Crotonobetainyl-coa:carnitine coa-transferase, domain 1"/>
    <property type="match status" value="1"/>
</dbReference>
<dbReference type="Gene3D" id="3.30.1540.10">
    <property type="entry name" value="formyl-coa transferase, domain 3"/>
    <property type="match status" value="1"/>
</dbReference>
<dbReference type="Pfam" id="PF02515">
    <property type="entry name" value="CoA_transf_3"/>
    <property type="match status" value="1"/>
</dbReference>
<name>A0ABX1MPJ6_9RHOO</name>
<dbReference type="InterPro" id="IPR050509">
    <property type="entry name" value="CoA-transferase_III"/>
</dbReference>
<comment type="caution">
    <text evidence="2">The sequence shown here is derived from an EMBL/GenBank/DDBJ whole genome shotgun (WGS) entry which is preliminary data.</text>
</comment>
<keyword evidence="2" id="KW-0808">Transferase</keyword>
<evidence type="ECO:0000313" key="2">
    <source>
        <dbReference type="EMBL" id="NMF88621.1"/>
    </source>
</evidence>
<dbReference type="InterPro" id="IPR044855">
    <property type="entry name" value="CoA-Trfase_III_dom3_sf"/>
</dbReference>
<dbReference type="PANTHER" id="PTHR48228">
    <property type="entry name" value="SUCCINYL-COA--D-CITRAMALATE COA-TRANSFERASE"/>
    <property type="match status" value="1"/>
</dbReference>
<dbReference type="EMBL" id="WTVR01000014">
    <property type="protein sequence ID" value="NMF88621.1"/>
    <property type="molecule type" value="Genomic_DNA"/>
</dbReference>
<sequence length="383" mass="41013">MGPLAGIKIVELAGIGPGPMCAMLLADLGATVIRVDRKVAVKLGIERPLKYNTLLRNRHVINVDLKDPHAVEMVLKLVEQADALIEGFRPGVTERLGLGPDTCLARNPRLIFGRMTGWGQDGPMAKWAGHDINYLALTGILDAIGREGEPPSIPLNLLGDYAGGSLYLALGILAGIIEARASGKGQVVDAAIVDGAANLATTFFGMLAAGIWKSGPGTRGTNITDSGSHFYDSYECKDGRYICVGPIEEKFYAEWLKLMDIDPATIGKQMEAGNWKAAKAIVADRFKTRTRDEWAAILEHSDACASPVLSFLEAPEHPHMKARGVFIEVGGVVQPAPAPKFSRTKPDIPTPPQEANSANADKALASWFSGEEIARLRAEGVID</sequence>